<feature type="non-terminal residue" evidence="1">
    <location>
        <position position="1"/>
    </location>
</feature>
<dbReference type="SUPFAM" id="SSF53639">
    <property type="entry name" value="AraD/HMP-PK domain-like"/>
    <property type="match status" value="1"/>
</dbReference>
<dbReference type="Gene3D" id="3.40.225.10">
    <property type="entry name" value="Class II aldolase/adducin N-terminal domain"/>
    <property type="match status" value="1"/>
</dbReference>
<dbReference type="Proteomes" id="UP001247805">
    <property type="component" value="Unassembled WGS sequence"/>
</dbReference>
<comment type="caution">
    <text evidence="1">The sequence shown here is derived from an EMBL/GenBank/DDBJ whole genome shotgun (WGS) entry which is preliminary data.</text>
</comment>
<accession>A0ABU3SR67</accession>
<organism evidence="1 2">
    <name type="scientific">Paraglaciecola aquimarina</name>
    <dbReference type="NCBI Taxonomy" id="1235557"/>
    <lineage>
        <taxon>Bacteria</taxon>
        <taxon>Pseudomonadati</taxon>
        <taxon>Pseudomonadota</taxon>
        <taxon>Gammaproteobacteria</taxon>
        <taxon>Alteromonadales</taxon>
        <taxon>Alteromonadaceae</taxon>
        <taxon>Paraglaciecola</taxon>
    </lineage>
</organism>
<gene>
    <name evidence="1" type="ORF">RS130_00005</name>
</gene>
<dbReference type="EMBL" id="JAWDIO010000001">
    <property type="protein sequence ID" value="MDU0352499.1"/>
    <property type="molecule type" value="Genomic_DNA"/>
</dbReference>
<keyword evidence="2" id="KW-1185">Reference proteome</keyword>
<evidence type="ECO:0000313" key="2">
    <source>
        <dbReference type="Proteomes" id="UP001247805"/>
    </source>
</evidence>
<protein>
    <submittedName>
        <fullName evidence="1">Bifunctional rhamnulose-1-phosphate aldolase/short-chain dehydrogenase</fullName>
    </submittedName>
</protein>
<proteinExistence type="predicted"/>
<sequence>DLRTSKPENFSSLYMDKLLALQDIYNNVDEVGVKTQIEDDMAAMYRHATFNLNPRATSIDTPLHAYIPYKHVDHMHPNSVIAVAASKNSKALTDKIWGR</sequence>
<evidence type="ECO:0000313" key="1">
    <source>
        <dbReference type="EMBL" id="MDU0352499.1"/>
    </source>
</evidence>
<name>A0ABU3SR67_9ALTE</name>
<reference evidence="1 2" key="1">
    <citation type="submission" date="2023-10" db="EMBL/GenBank/DDBJ databases">
        <title>Glaciecola aquimarina strain GGW-M5 nov., isolated from a coastal seawater.</title>
        <authorList>
            <person name="Bayburt H."/>
            <person name="Kim J.M."/>
            <person name="Choi B.J."/>
            <person name="Jeon C.O."/>
        </authorList>
    </citation>
    <scope>NUCLEOTIDE SEQUENCE [LARGE SCALE GENOMIC DNA]</scope>
    <source>
        <strain evidence="1 2">KCTC 32108</strain>
    </source>
</reference>
<dbReference type="InterPro" id="IPR036409">
    <property type="entry name" value="Aldolase_II/adducin_N_sf"/>
</dbReference>